<dbReference type="AlphaFoldDB" id="A0A846QI32"/>
<organism evidence="1 2">
    <name type="scientific">Desulfobaculum xiamenense</name>
    <dbReference type="NCBI Taxonomy" id="995050"/>
    <lineage>
        <taxon>Bacteria</taxon>
        <taxon>Pseudomonadati</taxon>
        <taxon>Thermodesulfobacteriota</taxon>
        <taxon>Desulfovibrionia</taxon>
        <taxon>Desulfovibrionales</taxon>
        <taxon>Desulfovibrionaceae</taxon>
        <taxon>Desulfobaculum</taxon>
    </lineage>
</organism>
<evidence type="ECO:0000313" key="2">
    <source>
        <dbReference type="Proteomes" id="UP000580856"/>
    </source>
</evidence>
<accession>A0A846QI32</accession>
<dbReference type="Pfam" id="PF09485">
    <property type="entry name" value="CRISPR_Cse2"/>
    <property type="match status" value="1"/>
</dbReference>
<dbReference type="Proteomes" id="UP000580856">
    <property type="component" value="Unassembled WGS sequence"/>
</dbReference>
<dbReference type="Gene3D" id="1.10.520.40">
    <property type="entry name" value="CRISPR-associated protein Cse2"/>
    <property type="match status" value="1"/>
</dbReference>
<gene>
    <name evidence="1" type="ORF">GGQ74_001548</name>
</gene>
<reference evidence="1 2" key="1">
    <citation type="submission" date="2020-03" db="EMBL/GenBank/DDBJ databases">
        <title>Genomic Encyclopedia of Type Strains, Phase IV (KMG-IV): sequencing the most valuable type-strain genomes for metagenomic binning, comparative biology and taxonomic classification.</title>
        <authorList>
            <person name="Goeker M."/>
        </authorList>
    </citation>
    <scope>NUCLEOTIDE SEQUENCE [LARGE SCALE GENOMIC DNA]</scope>
    <source>
        <strain evidence="1 2">DSM 24233</strain>
    </source>
</reference>
<keyword evidence="2" id="KW-1185">Reference proteome</keyword>
<dbReference type="EMBL" id="JAATJA010000001">
    <property type="protein sequence ID" value="NJB67908.1"/>
    <property type="molecule type" value="Genomic_DNA"/>
</dbReference>
<dbReference type="NCBIfam" id="TIGR02548">
    <property type="entry name" value="casB_cse2"/>
    <property type="match status" value="1"/>
</dbReference>
<name>A0A846QI32_9BACT</name>
<evidence type="ECO:0000313" key="1">
    <source>
        <dbReference type="EMBL" id="NJB67908.1"/>
    </source>
</evidence>
<protein>
    <submittedName>
        <fullName evidence="1">CRISPR system Cascade subunit CasB</fullName>
    </submittedName>
</protein>
<dbReference type="InterPro" id="IPR013382">
    <property type="entry name" value="CRISPR-assoc_prot_Cse2"/>
</dbReference>
<dbReference type="InterPro" id="IPR038287">
    <property type="entry name" value="Cse2_sf"/>
</dbReference>
<dbReference type="RefSeq" id="WP_167940922.1">
    <property type="nucleotide sequence ID" value="NZ_JAATJA010000001.1"/>
</dbReference>
<sequence length="163" mass="18752">MIPFKDDAFMTAISEWWESLEDDRGQRAALRRCAGKPGDASLLPEYHRGFVRFLKTRGFNLDDRDWENIAPAVVVLACAKRLSDTSLPRLMAQSDKGSELVRDARFRRLLAIRDRDGLALGLCRLVKQLDGQCNAQSVLKSVVFWNDMTRRAWAREYYSVQQQ</sequence>
<comment type="caution">
    <text evidence="1">The sequence shown here is derived from an EMBL/GenBank/DDBJ whole genome shotgun (WGS) entry which is preliminary data.</text>
</comment>
<proteinExistence type="predicted"/>